<accession>A0A2T6C938</accession>
<protein>
    <submittedName>
        <fullName evidence="1">Uncharacterized protein</fullName>
    </submittedName>
</protein>
<proteinExistence type="predicted"/>
<dbReference type="Proteomes" id="UP000244240">
    <property type="component" value="Unassembled WGS sequence"/>
</dbReference>
<evidence type="ECO:0000313" key="1">
    <source>
        <dbReference type="EMBL" id="PTX64786.1"/>
    </source>
</evidence>
<evidence type="ECO:0000313" key="2">
    <source>
        <dbReference type="Proteomes" id="UP000244240"/>
    </source>
</evidence>
<dbReference type="EMBL" id="QBKR01000001">
    <property type="protein sequence ID" value="PTX64786.1"/>
    <property type="molecule type" value="Genomic_DNA"/>
</dbReference>
<reference evidence="1 2" key="1">
    <citation type="submission" date="2018-04" db="EMBL/GenBank/DDBJ databases">
        <title>Genomic Encyclopedia of Archaeal and Bacterial Type Strains, Phase II (KMG-II): from individual species to whole genera.</title>
        <authorList>
            <person name="Goeker M."/>
        </authorList>
    </citation>
    <scope>NUCLEOTIDE SEQUENCE [LARGE SCALE GENOMIC DNA]</scope>
    <source>
        <strain evidence="1 2">DSM 45787</strain>
    </source>
</reference>
<keyword evidence="2" id="KW-1185">Reference proteome</keyword>
<name>A0A2T6C938_9BACL</name>
<sequence length="88" mass="10224">MGKGVMRLRRLASYFTWYYPFKPTGPDEGPFSCINIKNLEWSEGNHLQHTSTVVGELQMTYENICILTVIILFDNLNEMNVFIERTCS</sequence>
<comment type="caution">
    <text evidence="1">The sequence shown here is derived from an EMBL/GenBank/DDBJ whole genome shotgun (WGS) entry which is preliminary data.</text>
</comment>
<dbReference type="AlphaFoldDB" id="A0A2T6C938"/>
<gene>
    <name evidence="1" type="ORF">C8P63_1012</name>
</gene>
<organism evidence="1 2">
    <name type="scientific">Melghirimyces profundicolus</name>
    <dbReference type="NCBI Taxonomy" id="1242148"/>
    <lineage>
        <taxon>Bacteria</taxon>
        <taxon>Bacillati</taxon>
        <taxon>Bacillota</taxon>
        <taxon>Bacilli</taxon>
        <taxon>Bacillales</taxon>
        <taxon>Thermoactinomycetaceae</taxon>
        <taxon>Melghirimyces</taxon>
    </lineage>
</organism>